<comment type="catalytic activity">
    <reaction evidence="10">
        <text>L-tyrosine + O2 = L-dopaquinone + H2O</text>
        <dbReference type="Rhea" id="RHEA:18117"/>
        <dbReference type="ChEBI" id="CHEBI:15377"/>
        <dbReference type="ChEBI" id="CHEBI:15379"/>
        <dbReference type="ChEBI" id="CHEBI:57924"/>
        <dbReference type="ChEBI" id="CHEBI:58315"/>
        <dbReference type="EC" id="1.14.18.1"/>
    </reaction>
</comment>
<gene>
    <name evidence="14" type="ORF">GTA08_BOTSDO07519</name>
</gene>
<keyword evidence="7" id="KW-0503">Monooxygenase</keyword>
<comment type="caution">
    <text evidence="14">The sequence shown here is derived from an EMBL/GenBank/DDBJ whole genome shotgun (WGS) entry which is preliminary data.</text>
</comment>
<dbReference type="Proteomes" id="UP000572817">
    <property type="component" value="Unassembled WGS sequence"/>
</dbReference>
<dbReference type="EC" id="1.14.18.1" evidence="3"/>
<keyword evidence="6" id="KW-0186">Copper</keyword>
<dbReference type="GO" id="GO:0004503">
    <property type="term" value="F:tyrosinase activity"/>
    <property type="evidence" value="ECO:0007669"/>
    <property type="project" value="UniProtKB-EC"/>
</dbReference>
<dbReference type="InterPro" id="IPR041640">
    <property type="entry name" value="Tyrosinase_C"/>
</dbReference>
<evidence type="ECO:0000313" key="14">
    <source>
        <dbReference type="EMBL" id="KAF4304462.1"/>
    </source>
</evidence>
<evidence type="ECO:0000259" key="13">
    <source>
        <dbReference type="Pfam" id="PF18132"/>
    </source>
</evidence>
<comment type="catalytic activity">
    <reaction evidence="9">
        <text>2 L-dopa + O2 = 2 L-dopaquinone + 2 H2O</text>
        <dbReference type="Rhea" id="RHEA:34287"/>
        <dbReference type="ChEBI" id="CHEBI:15377"/>
        <dbReference type="ChEBI" id="CHEBI:15379"/>
        <dbReference type="ChEBI" id="CHEBI:57504"/>
        <dbReference type="ChEBI" id="CHEBI:57924"/>
        <dbReference type="EC" id="1.14.18.1"/>
    </reaction>
</comment>
<dbReference type="GO" id="GO:0046872">
    <property type="term" value="F:metal ion binding"/>
    <property type="evidence" value="ECO:0007669"/>
    <property type="project" value="UniProtKB-KW"/>
</dbReference>
<evidence type="ECO:0000256" key="6">
    <source>
        <dbReference type="ARBA" id="ARBA00023008"/>
    </source>
</evidence>
<dbReference type="InterPro" id="IPR008922">
    <property type="entry name" value="Di-copper_centre_dom_sf"/>
</dbReference>
<organism evidence="14 15">
    <name type="scientific">Botryosphaeria dothidea</name>
    <dbReference type="NCBI Taxonomy" id="55169"/>
    <lineage>
        <taxon>Eukaryota</taxon>
        <taxon>Fungi</taxon>
        <taxon>Dikarya</taxon>
        <taxon>Ascomycota</taxon>
        <taxon>Pezizomycotina</taxon>
        <taxon>Dothideomycetes</taxon>
        <taxon>Dothideomycetes incertae sedis</taxon>
        <taxon>Botryosphaeriales</taxon>
        <taxon>Botryosphaeriaceae</taxon>
        <taxon>Botryosphaeria</taxon>
    </lineage>
</organism>
<evidence type="ECO:0000256" key="9">
    <source>
        <dbReference type="ARBA" id="ARBA00048233"/>
    </source>
</evidence>
<name>A0A8H4IQ82_9PEZI</name>
<accession>A0A8H4IQ82</accession>
<evidence type="ECO:0000256" key="2">
    <source>
        <dbReference type="ARBA" id="ARBA00009928"/>
    </source>
</evidence>
<dbReference type="Gene3D" id="1.10.1280.10">
    <property type="entry name" value="Di-copper center containing domain from catechol oxidase"/>
    <property type="match status" value="1"/>
</dbReference>
<dbReference type="Pfam" id="PF00264">
    <property type="entry name" value="Tyrosinase"/>
    <property type="match status" value="1"/>
</dbReference>
<feature type="domain" description="Tyrosinase C-terminal" evidence="13">
    <location>
        <begin position="425"/>
        <end position="527"/>
    </location>
</feature>
<dbReference type="PANTHER" id="PTHR11474">
    <property type="entry name" value="TYROSINASE FAMILY MEMBER"/>
    <property type="match status" value="1"/>
</dbReference>
<sequence length="554" mass="60029">MRFFEASVALGALSSLSFGVNASPIAIENDLVERQSGNTFFAITGATGSVSPRLEIRDMANNADQFNMFVLAIQRFQSKAQDGKLSWYQVSGIHGRPYVNWDGVGPYQSNPWWPGYCPHSSNIFGTWHRPYIALYEQLMIQYANEIIGEIKDAATKTRYQKAVGTLRFPFWDWAKQTSTGIMPPQVTSTTIRVTFPQNGTTANIPNPLYSYRFQVVPNKDFDGSYVNSQQTTRLSNAEANLRASYTSRRNTLLTLFSTNQPYNNFSTDANGNTAPNLEGIHNGVHVDVGGYMNQIAYSAFDPIFAMHHCNVDRAIAIWQKLYPSSWVTSAVQGAGTRTLAPFTNADSSTDLKPFHRDTSGTFWNSDSVRQTTALGYTYPDLLTSSGDQISTQQLTTNLKAAYSSTAASSAMRVASGDGTSATTYDFMALIVIDKTALGGQSCAVKFMMDGQDIGSFGALALPPSPGGQTGPVTSSGTVMLTDALATKGVDTSNRDATVSYLNKNLKWQVVSDGNTVNIPQNALKVTVASAELKPAKTNGQFATWAAPPAAIASS</sequence>
<evidence type="ECO:0000313" key="15">
    <source>
        <dbReference type="Proteomes" id="UP000572817"/>
    </source>
</evidence>
<evidence type="ECO:0000256" key="8">
    <source>
        <dbReference type="ARBA" id="ARBA00023101"/>
    </source>
</evidence>
<evidence type="ECO:0000259" key="12">
    <source>
        <dbReference type="Pfam" id="PF00264"/>
    </source>
</evidence>
<dbReference type="PANTHER" id="PTHR11474:SF76">
    <property type="entry name" value="SHKT DOMAIN-CONTAINING PROTEIN"/>
    <property type="match status" value="1"/>
</dbReference>
<evidence type="ECO:0000256" key="4">
    <source>
        <dbReference type="ARBA" id="ARBA00022723"/>
    </source>
</evidence>
<dbReference type="AlphaFoldDB" id="A0A8H4IQ82"/>
<dbReference type="SUPFAM" id="SSF48056">
    <property type="entry name" value="Di-copper centre-containing domain"/>
    <property type="match status" value="1"/>
</dbReference>
<keyword evidence="5" id="KW-0560">Oxidoreductase</keyword>
<dbReference type="InterPro" id="IPR002227">
    <property type="entry name" value="Tyrosinase_Cu-bd"/>
</dbReference>
<feature type="signal peptide" evidence="11">
    <location>
        <begin position="1"/>
        <end position="22"/>
    </location>
</feature>
<reference evidence="14" key="1">
    <citation type="submission" date="2020-04" db="EMBL/GenBank/DDBJ databases">
        <title>Genome Assembly and Annotation of Botryosphaeria dothidea sdau 11-99, a Latent Pathogen of Apple Fruit Ring Rot in China.</title>
        <authorList>
            <person name="Yu C."/>
            <person name="Diao Y."/>
            <person name="Lu Q."/>
            <person name="Zhao J."/>
            <person name="Cui S."/>
            <person name="Peng C."/>
            <person name="He B."/>
            <person name="Liu H."/>
        </authorList>
    </citation>
    <scope>NUCLEOTIDE SEQUENCE [LARGE SCALE GENOMIC DNA]</scope>
    <source>
        <strain evidence="14">Sdau11-99</strain>
    </source>
</reference>
<evidence type="ECO:0000256" key="11">
    <source>
        <dbReference type="SAM" id="SignalP"/>
    </source>
</evidence>
<feature type="chain" id="PRO_5034808662" description="tyrosinase" evidence="11">
    <location>
        <begin position="23"/>
        <end position="554"/>
    </location>
</feature>
<dbReference type="GO" id="GO:0042438">
    <property type="term" value="P:melanin biosynthetic process"/>
    <property type="evidence" value="ECO:0007669"/>
    <property type="project" value="UniProtKB-KW"/>
</dbReference>
<keyword evidence="11" id="KW-0732">Signal</keyword>
<evidence type="ECO:0000256" key="10">
    <source>
        <dbReference type="ARBA" id="ARBA00048881"/>
    </source>
</evidence>
<comment type="similarity">
    <text evidence="2">Belongs to the tyrosinase family.</text>
</comment>
<evidence type="ECO:0000256" key="1">
    <source>
        <dbReference type="ARBA" id="ARBA00001973"/>
    </source>
</evidence>
<feature type="domain" description="Tyrosinase copper-binding" evidence="12">
    <location>
        <begin position="85"/>
        <end position="320"/>
    </location>
</feature>
<dbReference type="EMBL" id="WWBZ02000051">
    <property type="protein sequence ID" value="KAF4304462.1"/>
    <property type="molecule type" value="Genomic_DNA"/>
</dbReference>
<evidence type="ECO:0000256" key="5">
    <source>
        <dbReference type="ARBA" id="ARBA00023002"/>
    </source>
</evidence>
<protein>
    <recommendedName>
        <fullName evidence="3">tyrosinase</fullName>
        <ecNumber evidence="3">1.14.18.1</ecNumber>
    </recommendedName>
</protein>
<proteinExistence type="inferred from homology"/>
<keyword evidence="8" id="KW-0470">Melanin biosynthesis</keyword>
<keyword evidence="4" id="KW-0479">Metal-binding</keyword>
<keyword evidence="15" id="KW-1185">Reference proteome</keyword>
<evidence type="ECO:0000256" key="3">
    <source>
        <dbReference type="ARBA" id="ARBA00011906"/>
    </source>
</evidence>
<dbReference type="InterPro" id="IPR050316">
    <property type="entry name" value="Tyrosinase/Hemocyanin"/>
</dbReference>
<evidence type="ECO:0000256" key="7">
    <source>
        <dbReference type="ARBA" id="ARBA00023033"/>
    </source>
</evidence>
<dbReference type="PRINTS" id="PR00092">
    <property type="entry name" value="TYROSINASE"/>
</dbReference>
<dbReference type="Pfam" id="PF18132">
    <property type="entry name" value="Tyrosinase_C"/>
    <property type="match status" value="1"/>
</dbReference>
<comment type="cofactor">
    <cofactor evidence="1">
        <name>Cu(2+)</name>
        <dbReference type="ChEBI" id="CHEBI:29036"/>
    </cofactor>
</comment>
<dbReference type="OrthoDB" id="6132182at2759"/>